<sequence length="202" mass="22197">MPHGSDAYRAAEAEMAIPPVSQRGRTNQNPPGIGFWALVAEDFRTHERRLFEQGFWAVFVHRFGNWRMGQRKIVRAPATLVYNILFKLVEWFCGISLWYTVKLGRRVRIWHHSGIVISARAIGDDTQIRQNTTMGVRNARHLQEIPIVAAGADIGAGAILVGAVYIGKGARIGGNALVLTDVPDGAIAMGNPAQIVSYGKVP</sequence>
<dbReference type="RefSeq" id="WP_134079395.1">
    <property type="nucleotide sequence ID" value="NZ_SOEB01000031.1"/>
</dbReference>
<evidence type="ECO:0000313" key="4">
    <source>
        <dbReference type="EMBL" id="TDX22237.1"/>
    </source>
</evidence>
<evidence type="ECO:0000256" key="1">
    <source>
        <dbReference type="ARBA" id="ARBA00022679"/>
    </source>
</evidence>
<keyword evidence="3" id="KW-0812">Transmembrane</keyword>
<evidence type="ECO:0000256" key="3">
    <source>
        <dbReference type="SAM" id="Phobius"/>
    </source>
</evidence>
<evidence type="ECO:0000313" key="5">
    <source>
        <dbReference type="Proteomes" id="UP000295484"/>
    </source>
</evidence>
<dbReference type="Proteomes" id="UP000295484">
    <property type="component" value="Unassembled WGS sequence"/>
</dbReference>
<dbReference type="GO" id="GO:0016740">
    <property type="term" value="F:transferase activity"/>
    <property type="evidence" value="ECO:0007669"/>
    <property type="project" value="UniProtKB-KW"/>
</dbReference>
<keyword evidence="3" id="KW-1133">Transmembrane helix</keyword>
<proteinExistence type="predicted"/>
<accession>A0A4R8FH83</accession>
<dbReference type="SUPFAM" id="SSF51161">
    <property type="entry name" value="Trimeric LpxA-like enzymes"/>
    <property type="match status" value="1"/>
</dbReference>
<keyword evidence="2" id="KW-0677">Repeat</keyword>
<feature type="transmembrane region" description="Helical" evidence="3">
    <location>
        <begin position="80"/>
        <end position="101"/>
    </location>
</feature>
<organism evidence="4 5">
    <name type="scientific">Rhodovulum visakhapatnamense</name>
    <dbReference type="NCBI Taxonomy" id="364297"/>
    <lineage>
        <taxon>Bacteria</taxon>
        <taxon>Pseudomonadati</taxon>
        <taxon>Pseudomonadota</taxon>
        <taxon>Alphaproteobacteria</taxon>
        <taxon>Rhodobacterales</taxon>
        <taxon>Paracoccaceae</taxon>
        <taxon>Rhodovulum</taxon>
    </lineage>
</organism>
<protein>
    <submittedName>
        <fullName evidence="4">Serine O-acetyltransferase</fullName>
    </submittedName>
</protein>
<keyword evidence="3" id="KW-0472">Membrane</keyword>
<dbReference type="InterPro" id="IPR018357">
    <property type="entry name" value="Hexapep_transf_CS"/>
</dbReference>
<evidence type="ECO:0000256" key="2">
    <source>
        <dbReference type="ARBA" id="ARBA00022737"/>
    </source>
</evidence>
<name>A0A4R8FH83_9RHOB</name>
<dbReference type="Gene3D" id="2.160.10.10">
    <property type="entry name" value="Hexapeptide repeat proteins"/>
    <property type="match status" value="1"/>
</dbReference>
<dbReference type="PANTHER" id="PTHR42811">
    <property type="entry name" value="SERINE ACETYLTRANSFERASE"/>
    <property type="match status" value="1"/>
</dbReference>
<comment type="caution">
    <text evidence="4">The sequence shown here is derived from an EMBL/GenBank/DDBJ whole genome shotgun (WGS) entry which is preliminary data.</text>
</comment>
<dbReference type="AlphaFoldDB" id="A0A4R8FH83"/>
<dbReference type="InterPro" id="IPR011004">
    <property type="entry name" value="Trimer_LpxA-like_sf"/>
</dbReference>
<reference evidence="4 5" key="1">
    <citation type="submission" date="2019-03" db="EMBL/GenBank/DDBJ databases">
        <title>Genomic Encyclopedia of Type Strains, Phase IV (KMG-IV): sequencing the most valuable type-strain genomes for metagenomic binning, comparative biology and taxonomic classification.</title>
        <authorList>
            <person name="Goeker M."/>
        </authorList>
    </citation>
    <scope>NUCLEOTIDE SEQUENCE [LARGE SCALE GENOMIC DNA]</scope>
    <source>
        <strain evidence="4 5">JA181</strain>
    </source>
</reference>
<gene>
    <name evidence="4" type="ORF">EV657_13119</name>
</gene>
<dbReference type="EMBL" id="SOEB01000031">
    <property type="protein sequence ID" value="TDX22237.1"/>
    <property type="molecule type" value="Genomic_DNA"/>
</dbReference>
<keyword evidence="1 4" id="KW-0808">Transferase</keyword>
<feature type="transmembrane region" description="Helical" evidence="3">
    <location>
        <begin position="145"/>
        <end position="166"/>
    </location>
</feature>
<dbReference type="PROSITE" id="PS00101">
    <property type="entry name" value="HEXAPEP_TRANSFERASES"/>
    <property type="match status" value="1"/>
</dbReference>